<dbReference type="SUPFAM" id="SSF54575">
    <property type="entry name" value="Ribosomal protein L31e"/>
    <property type="match status" value="1"/>
</dbReference>
<dbReference type="PROSITE" id="PS01144">
    <property type="entry name" value="RIBOSOMAL_L31E"/>
    <property type="match status" value="1"/>
</dbReference>
<evidence type="ECO:0000256" key="3">
    <source>
        <dbReference type="ARBA" id="ARBA00010808"/>
    </source>
</evidence>
<dbReference type="Gene3D" id="3.40.850.10">
    <property type="entry name" value="Kinesin motor domain"/>
    <property type="match status" value="1"/>
</dbReference>
<dbReference type="InterPro" id="IPR036961">
    <property type="entry name" value="Kinesin_motor_dom_sf"/>
</dbReference>
<evidence type="ECO:0000256" key="16">
    <source>
        <dbReference type="ARBA" id="ARBA00035230"/>
    </source>
</evidence>
<dbReference type="InParanoid" id="L5JZ05"/>
<dbReference type="GO" id="GO:0032433">
    <property type="term" value="C:filopodium tip"/>
    <property type="evidence" value="ECO:0007669"/>
    <property type="project" value="TreeGrafter"/>
</dbReference>
<evidence type="ECO:0000256" key="19">
    <source>
        <dbReference type="SAM" id="MobiDB-lite"/>
    </source>
</evidence>
<keyword evidence="8" id="KW-0067">ATP-binding</keyword>
<name>L5JZ05_PTEAL</name>
<evidence type="ECO:0000256" key="5">
    <source>
        <dbReference type="ARBA" id="ARBA00022490"/>
    </source>
</evidence>
<dbReference type="FunFam" id="1.20.5.4820:FF:000005">
    <property type="entry name" value="Myosin IIIB"/>
    <property type="match status" value="1"/>
</dbReference>
<feature type="region of interest" description="Disordered" evidence="19">
    <location>
        <begin position="686"/>
        <end position="705"/>
    </location>
</feature>
<evidence type="ECO:0000256" key="8">
    <source>
        <dbReference type="ARBA" id="ARBA00022840"/>
    </source>
</evidence>
<dbReference type="InterPro" id="IPR027417">
    <property type="entry name" value="P-loop_NTPase"/>
</dbReference>
<comment type="caution">
    <text evidence="18">Lacks conserved residue(s) required for the propagation of feature annotation.</text>
</comment>
<dbReference type="InterPro" id="IPR001609">
    <property type="entry name" value="Myosin_head_motor_dom-like"/>
</dbReference>
<sequence length="978" mass="111927">MAPAKQGGEKKGRSATNKVVSRECIISIHKRIHGVCFKKHAPRALKEIQKFAMKEVGTPDVRIDTRLNKTLWAKGTRNVPYSIRARLSRKRNENEDSPNKLSALVTCIPVNTFKNLQTVNVDEKGEKNFHIFYYIYAGLYYQKKLSEFRLPEEKPPRYIAGETGRVMHDITSKESYRRQFEAIQHCFRIIGFTDKEVHSVYRILAGILNIGNIEFAAISSQHQTDKSEVPNAEALENAASVLCISPEELQEALTSHCVVTRGETIIRANTVDRAMDVRDAMSKALYGRLFSWIVNRINTLLQPDKNICSADDRMTVGILDIFGFENFQRNSFEQLCINIANEQIQYYFNQHVFALEQVEYQNEGIDAIPVEYEDNRPLLDMFLQKPLGLLALLDEESQFPQATDQTLVDKFGDNLRCKYFWRPKGVELCFGIQHYAGKVLYDASGVLEKNRDTLPADVVVVLRTSENKLLQQLFSIPLTKTGNLAQTRARITAASRSLPPHFSAGRAKVDTLEVIRHPEETTNMKRQTMASYFRYSLMDLLSKMVVGQPHFVRCIKPNDDREALKFSQERVLAQLRSTGILETVSIRRQGYSHRIPFEEFVKRYYYLAFRAHQTPLASKESCVAILEKSRLDHWVLGKTKVFLKYYHVEQLNLLLREVIGRVVVLQAYAKGWLGARRYKRIREKREKRATAIQSGHPSDQSDDAHLIVTGDTRGSAQVLDCSKPGDHKGSENDLAQKQRTPRRRCQQPKTLSSPEDTMYYNQLNPRAASSPWRRSVYSSVLRNPREPPAGLAFGDSPSDDRRERDASRNYLGKTDAVKAPKYRQNGRLLVFDPKGEMGKDTVIAKQEKNNEYCLQDIDDKLSKSTDDDGEDDTNDEDDEDSNPNKNTHAPLELMAEFLRAEMSQDYHLAKKLCQMILIYEPENPEAKEFFSLIEEMLLMEKAQNLEEDDQDSEEESSGESEGESEELSEESSDECEDE</sequence>
<evidence type="ECO:0000256" key="15">
    <source>
        <dbReference type="ARBA" id="ARBA00034092"/>
    </source>
</evidence>
<dbReference type="PRINTS" id="PR00193">
    <property type="entry name" value="MYOSINHEAVY"/>
</dbReference>
<feature type="domain" description="Myosin motor" evidence="20">
    <location>
        <begin position="124"/>
        <end position="656"/>
    </location>
</feature>
<dbReference type="Pfam" id="PF00063">
    <property type="entry name" value="Myosin_head"/>
    <property type="match status" value="1"/>
</dbReference>
<dbReference type="Gene3D" id="1.10.10.820">
    <property type="match status" value="1"/>
</dbReference>
<dbReference type="InterPro" id="IPR000054">
    <property type="entry name" value="Ribosomal_eL31"/>
</dbReference>
<feature type="compositionally biased region" description="Basic and acidic residues" evidence="19">
    <location>
        <begin position="798"/>
        <end position="807"/>
    </location>
</feature>
<dbReference type="EMBL" id="KB031068">
    <property type="protein sequence ID" value="ELK04689.1"/>
    <property type="molecule type" value="Genomic_DNA"/>
</dbReference>
<dbReference type="PROSITE" id="PS51456">
    <property type="entry name" value="MYOSIN_MOTOR"/>
    <property type="match status" value="1"/>
</dbReference>
<keyword evidence="18" id="KW-0009">Actin-binding</keyword>
<feature type="region of interest" description="Disordered" evidence="19">
    <location>
        <begin position="720"/>
        <end position="818"/>
    </location>
</feature>
<dbReference type="SMART" id="SM01380">
    <property type="entry name" value="Ribosomal_L31e"/>
    <property type="match status" value="1"/>
</dbReference>
<dbReference type="Gene3D" id="1.20.58.530">
    <property type="match status" value="1"/>
</dbReference>
<evidence type="ECO:0000256" key="7">
    <source>
        <dbReference type="ARBA" id="ARBA00022741"/>
    </source>
</evidence>
<evidence type="ECO:0000256" key="14">
    <source>
        <dbReference type="ARBA" id="ARBA00023274"/>
    </source>
</evidence>
<comment type="subcellular location">
    <subcellularLocation>
        <location evidence="2">Cell projection</location>
    </subcellularLocation>
    <subcellularLocation>
        <location evidence="1">Cytoplasm</location>
        <location evidence="1">Cytoskeleton</location>
    </subcellularLocation>
</comment>
<keyword evidence="11" id="KW-0505">Motor protein</keyword>
<keyword evidence="6" id="KW-0677">Repeat</keyword>
<evidence type="ECO:0000256" key="10">
    <source>
        <dbReference type="ARBA" id="ARBA00023123"/>
    </source>
</evidence>
<dbReference type="PANTHER" id="PTHR46256:SF1">
    <property type="entry name" value="MYOSIN-IIIB"/>
    <property type="match status" value="1"/>
</dbReference>
<dbReference type="Gene3D" id="1.20.5.4820">
    <property type="match status" value="1"/>
</dbReference>
<dbReference type="CDD" id="cd00463">
    <property type="entry name" value="Ribosomal_L31e"/>
    <property type="match status" value="1"/>
</dbReference>
<keyword evidence="10 18" id="KW-0518">Myosin</keyword>
<evidence type="ECO:0000256" key="18">
    <source>
        <dbReference type="PROSITE-ProRule" id="PRU00782"/>
    </source>
</evidence>
<organism evidence="21 22">
    <name type="scientific">Pteropus alecto</name>
    <name type="common">Black flying fox</name>
    <dbReference type="NCBI Taxonomy" id="9402"/>
    <lineage>
        <taxon>Eukaryota</taxon>
        <taxon>Metazoa</taxon>
        <taxon>Chordata</taxon>
        <taxon>Craniata</taxon>
        <taxon>Vertebrata</taxon>
        <taxon>Euteleostomi</taxon>
        <taxon>Mammalia</taxon>
        <taxon>Eutheria</taxon>
        <taxon>Laurasiatheria</taxon>
        <taxon>Chiroptera</taxon>
        <taxon>Yinpterochiroptera</taxon>
        <taxon>Pteropodoidea</taxon>
        <taxon>Pteropodidae</taxon>
        <taxon>Pteropodinae</taxon>
        <taxon>Pteropus</taxon>
    </lineage>
</organism>
<evidence type="ECO:0000256" key="17">
    <source>
        <dbReference type="ARBA" id="ARBA00035337"/>
    </source>
</evidence>
<evidence type="ECO:0000256" key="13">
    <source>
        <dbReference type="ARBA" id="ARBA00023273"/>
    </source>
</evidence>
<dbReference type="AlphaFoldDB" id="L5JZ05"/>
<dbReference type="Proteomes" id="UP000010552">
    <property type="component" value="Unassembled WGS sequence"/>
</dbReference>
<dbReference type="GO" id="GO:0015934">
    <property type="term" value="C:large ribosomal subunit"/>
    <property type="evidence" value="ECO:0007669"/>
    <property type="project" value="UniProtKB-ARBA"/>
</dbReference>
<keyword evidence="9" id="KW-0689">Ribosomal protein</keyword>
<dbReference type="GO" id="GO:0000146">
    <property type="term" value="F:microfilament motor activity"/>
    <property type="evidence" value="ECO:0007669"/>
    <property type="project" value="TreeGrafter"/>
</dbReference>
<feature type="region of interest" description="Disordered" evidence="19">
    <location>
        <begin position="941"/>
        <end position="978"/>
    </location>
</feature>
<evidence type="ECO:0000256" key="12">
    <source>
        <dbReference type="ARBA" id="ARBA00023212"/>
    </source>
</evidence>
<feature type="region of interest" description="Disordered" evidence="19">
    <location>
        <begin position="856"/>
        <end position="887"/>
    </location>
</feature>
<evidence type="ECO:0000256" key="9">
    <source>
        <dbReference type="ARBA" id="ARBA00022980"/>
    </source>
</evidence>
<dbReference type="FunFam" id="1.20.58.530:FF:000010">
    <property type="entry name" value="Myosin IIIA"/>
    <property type="match status" value="1"/>
</dbReference>
<dbReference type="PANTHER" id="PTHR46256">
    <property type="entry name" value="AGAP011099-PA"/>
    <property type="match status" value="1"/>
</dbReference>
<comment type="similarity">
    <text evidence="18">Belongs to the TRAFAC class myosin-kinesin ATPase superfamily. Myosin family.</text>
</comment>
<dbReference type="GO" id="GO:0004674">
    <property type="term" value="F:protein serine/threonine kinase activity"/>
    <property type="evidence" value="ECO:0007669"/>
    <property type="project" value="TreeGrafter"/>
</dbReference>
<dbReference type="GO" id="GO:0051491">
    <property type="term" value="P:positive regulation of filopodium assembly"/>
    <property type="evidence" value="ECO:0007669"/>
    <property type="project" value="TreeGrafter"/>
</dbReference>
<feature type="compositionally biased region" description="Acidic residues" evidence="19">
    <location>
        <begin position="945"/>
        <end position="978"/>
    </location>
</feature>
<dbReference type="GO" id="GO:0001917">
    <property type="term" value="C:photoreceptor inner segment"/>
    <property type="evidence" value="ECO:0007669"/>
    <property type="project" value="TreeGrafter"/>
</dbReference>
<feature type="compositionally biased region" description="Basic and acidic residues" evidence="19">
    <location>
        <begin position="857"/>
        <end position="866"/>
    </location>
</feature>
<keyword evidence="5" id="KW-0963">Cytoplasm</keyword>
<keyword evidence="13" id="KW-0966">Cell projection</keyword>
<evidence type="ECO:0000256" key="4">
    <source>
        <dbReference type="ARBA" id="ARBA00011133"/>
    </source>
</evidence>
<dbReference type="GO" id="GO:0032426">
    <property type="term" value="C:stereocilium tip"/>
    <property type="evidence" value="ECO:0007669"/>
    <property type="project" value="TreeGrafter"/>
</dbReference>
<dbReference type="InterPro" id="IPR052409">
    <property type="entry name" value="Myosin-III_kinase_activity"/>
</dbReference>
<dbReference type="PROSITE" id="PS50096">
    <property type="entry name" value="IQ"/>
    <property type="match status" value="1"/>
</dbReference>
<dbReference type="FunFam" id="3.10.440.10:FF:000001">
    <property type="entry name" value="60S ribosomal protein L31"/>
    <property type="match status" value="1"/>
</dbReference>
<dbReference type="InterPro" id="IPR020052">
    <property type="entry name" value="Ribosomal_eL31_CS"/>
</dbReference>
<dbReference type="SMART" id="SM00242">
    <property type="entry name" value="MYSc"/>
    <property type="match status" value="1"/>
</dbReference>
<comment type="subunit">
    <text evidence="4">Component of the large ribosomal subunit.</text>
</comment>
<dbReference type="eggNOG" id="KOG4229">
    <property type="taxonomic scope" value="Eukaryota"/>
</dbReference>
<keyword evidence="12" id="KW-0206">Cytoskeleton</keyword>
<evidence type="ECO:0000256" key="11">
    <source>
        <dbReference type="ARBA" id="ARBA00023175"/>
    </source>
</evidence>
<dbReference type="GO" id="GO:0003779">
    <property type="term" value="F:actin binding"/>
    <property type="evidence" value="ECO:0007669"/>
    <property type="project" value="UniProtKB-KW"/>
</dbReference>
<dbReference type="InterPro" id="IPR023621">
    <property type="entry name" value="Ribosomal_eL31_dom_sf"/>
</dbReference>
<evidence type="ECO:0000259" key="20">
    <source>
        <dbReference type="PROSITE" id="PS51456"/>
    </source>
</evidence>
<comment type="function">
    <text evidence="15">Component of the large ribosomal subunit. The ribosome is a large ribonucleoprotein complex responsible for the synthesis of proteins in the cell.</text>
</comment>
<dbReference type="Gene3D" id="3.10.440.10">
    <property type="match status" value="1"/>
</dbReference>
<evidence type="ECO:0000256" key="2">
    <source>
        <dbReference type="ARBA" id="ARBA00004316"/>
    </source>
</evidence>
<feature type="compositionally biased region" description="Basic and acidic residues" evidence="19">
    <location>
        <begin position="723"/>
        <end position="736"/>
    </location>
</feature>
<dbReference type="GO" id="GO:0030832">
    <property type="term" value="P:regulation of actin filament length"/>
    <property type="evidence" value="ECO:0007669"/>
    <property type="project" value="TreeGrafter"/>
</dbReference>
<feature type="region of interest" description="Actin-binding" evidence="18">
    <location>
        <begin position="537"/>
        <end position="559"/>
    </location>
</feature>
<evidence type="ECO:0000256" key="1">
    <source>
        <dbReference type="ARBA" id="ARBA00004245"/>
    </source>
</evidence>
<dbReference type="Gene3D" id="1.20.120.720">
    <property type="entry name" value="Myosin VI head, motor domain, U50 subdomain"/>
    <property type="match status" value="1"/>
</dbReference>
<dbReference type="Pfam" id="PF01198">
    <property type="entry name" value="Ribosomal_L31e"/>
    <property type="match status" value="1"/>
</dbReference>
<feature type="compositionally biased region" description="Polar residues" evidence="19">
    <location>
        <begin position="747"/>
        <end position="764"/>
    </location>
</feature>
<dbReference type="GO" id="GO:0005524">
    <property type="term" value="F:ATP binding"/>
    <property type="evidence" value="ECO:0007669"/>
    <property type="project" value="UniProtKB-KW"/>
</dbReference>
<keyword evidence="22" id="KW-1185">Reference proteome</keyword>
<accession>L5JZ05</accession>
<dbReference type="GO" id="GO:0007605">
    <property type="term" value="P:sensory perception of sound"/>
    <property type="evidence" value="ECO:0007669"/>
    <property type="project" value="TreeGrafter"/>
</dbReference>
<protein>
    <recommendedName>
        <fullName evidence="16">Large ribosomal subunit protein eL31</fullName>
    </recommendedName>
    <alternativeName>
        <fullName evidence="17">60S ribosomal protein L31</fullName>
    </alternativeName>
</protein>
<evidence type="ECO:0000256" key="6">
    <source>
        <dbReference type="ARBA" id="ARBA00022737"/>
    </source>
</evidence>
<gene>
    <name evidence="21" type="ORF">PAL_GLEAN10025951</name>
</gene>
<dbReference type="GO" id="GO:0016459">
    <property type="term" value="C:myosin complex"/>
    <property type="evidence" value="ECO:0007669"/>
    <property type="project" value="UniProtKB-KW"/>
</dbReference>
<keyword evidence="7" id="KW-0547">Nucleotide-binding</keyword>
<dbReference type="GO" id="GO:0003735">
    <property type="term" value="F:structural constituent of ribosome"/>
    <property type="evidence" value="ECO:0007669"/>
    <property type="project" value="InterPro"/>
</dbReference>
<feature type="compositionally biased region" description="Acidic residues" evidence="19">
    <location>
        <begin position="867"/>
        <end position="881"/>
    </location>
</feature>
<reference evidence="22" key="1">
    <citation type="journal article" date="2013" name="Science">
        <title>Comparative analysis of bat genomes provides insight into the evolution of flight and immunity.</title>
        <authorList>
            <person name="Zhang G."/>
            <person name="Cowled C."/>
            <person name="Shi Z."/>
            <person name="Huang Z."/>
            <person name="Bishop-Lilly K.A."/>
            <person name="Fang X."/>
            <person name="Wynne J.W."/>
            <person name="Xiong Z."/>
            <person name="Baker M.L."/>
            <person name="Zhao W."/>
            <person name="Tachedjian M."/>
            <person name="Zhu Y."/>
            <person name="Zhou P."/>
            <person name="Jiang X."/>
            <person name="Ng J."/>
            <person name="Yang L."/>
            <person name="Wu L."/>
            <person name="Xiao J."/>
            <person name="Feng Y."/>
            <person name="Chen Y."/>
            <person name="Sun X."/>
            <person name="Zhang Y."/>
            <person name="Marsh G.A."/>
            <person name="Crameri G."/>
            <person name="Broder C.C."/>
            <person name="Frey K.G."/>
            <person name="Wang L.F."/>
            <person name="Wang J."/>
        </authorList>
    </citation>
    <scope>NUCLEOTIDE SEQUENCE [LARGE SCALE GENOMIC DNA]</scope>
</reference>
<evidence type="ECO:0000313" key="22">
    <source>
        <dbReference type="Proteomes" id="UP000010552"/>
    </source>
</evidence>
<dbReference type="GO" id="GO:0006412">
    <property type="term" value="P:translation"/>
    <property type="evidence" value="ECO:0007669"/>
    <property type="project" value="InterPro"/>
</dbReference>
<evidence type="ECO:0000313" key="21">
    <source>
        <dbReference type="EMBL" id="ELK04689.1"/>
    </source>
</evidence>
<dbReference type="STRING" id="9402.L5JZ05"/>
<proteinExistence type="inferred from homology"/>
<dbReference type="FunFam" id="1.10.10.820:FF:000006">
    <property type="entry name" value="Myosin IIIA"/>
    <property type="match status" value="1"/>
</dbReference>
<dbReference type="SUPFAM" id="SSF52540">
    <property type="entry name" value="P-loop containing nucleoside triphosphate hydrolases"/>
    <property type="match status" value="1"/>
</dbReference>
<comment type="similarity">
    <text evidence="3">Belongs to the eukaryotic ribosomal protein eL31 family.</text>
</comment>
<dbReference type="eggNOG" id="KOG0587">
    <property type="taxonomic scope" value="Eukaryota"/>
</dbReference>
<keyword evidence="14" id="KW-0687">Ribonucleoprotein</keyword>